<gene>
    <name evidence="2" type="ORF">GBK04_10245</name>
</gene>
<dbReference type="SUPFAM" id="SSF48576">
    <property type="entry name" value="Terpenoid synthases"/>
    <property type="match status" value="1"/>
</dbReference>
<evidence type="ECO:0000256" key="1">
    <source>
        <dbReference type="ARBA" id="ARBA00022679"/>
    </source>
</evidence>
<keyword evidence="3" id="KW-1185">Reference proteome</keyword>
<evidence type="ECO:0000313" key="3">
    <source>
        <dbReference type="Proteomes" id="UP000479293"/>
    </source>
</evidence>
<dbReference type="Proteomes" id="UP000479293">
    <property type="component" value="Unassembled WGS sequence"/>
</dbReference>
<reference evidence="2 3" key="1">
    <citation type="submission" date="2019-10" db="EMBL/GenBank/DDBJ databases">
        <title>Draft Genome Sequence of Cytophagaceae sp. SJW1-29.</title>
        <authorList>
            <person name="Choi A."/>
        </authorList>
    </citation>
    <scope>NUCLEOTIDE SEQUENCE [LARGE SCALE GENOMIC DNA]</scope>
    <source>
        <strain evidence="2 3">SJW1-29</strain>
    </source>
</reference>
<accession>A0A7C9BEJ9</accession>
<dbReference type="SFLD" id="SFLDG01212">
    <property type="entry name" value="Phytoene_synthase_like"/>
    <property type="match status" value="1"/>
</dbReference>
<name>A0A7C9BEJ9_9BACT</name>
<dbReference type="PROSITE" id="PS01045">
    <property type="entry name" value="SQUALEN_PHYTOEN_SYN_2"/>
    <property type="match status" value="1"/>
</dbReference>
<keyword evidence="1" id="KW-0808">Transferase</keyword>
<dbReference type="GO" id="GO:0016117">
    <property type="term" value="P:carotenoid biosynthetic process"/>
    <property type="evidence" value="ECO:0007669"/>
    <property type="project" value="UniProtKB-ARBA"/>
</dbReference>
<dbReference type="InterPro" id="IPR033904">
    <property type="entry name" value="Trans_IPPS_HH"/>
</dbReference>
<dbReference type="AlphaFoldDB" id="A0A7C9BEJ9"/>
<protein>
    <submittedName>
        <fullName evidence="2">Phytoene/squalene synthase family protein</fullName>
    </submittedName>
</protein>
<dbReference type="SFLD" id="SFLDS00005">
    <property type="entry name" value="Isoprenoid_Synthase_Type_I"/>
    <property type="match status" value="1"/>
</dbReference>
<sequence>MLELFNRTTLQCSKIITENYSTSFTLGIRTLDRKFHLPIYAIYGFVRFADEIVDTFHDFDKKDLLDRFRKEAFQAIEEKISLNPVLHSFQLVVNQYHIEHELIEAFLNSMEMDLYEHTYTPDGYQQYVYGSAEVVGLMCLRVFCEGNEAQYDHLREGARSLGAAFQKVNFLRDLKSDFQDRGRVYFPGVDFKAFDPNAKKCIEADIQADFDAAYKAILQLPKGARQGVYLAYVYYCTLFNKIKSLPAARVQEERIRVPDSRKLALLAQTYVKFRISALTASLW</sequence>
<dbReference type="SFLD" id="SFLDG01018">
    <property type="entry name" value="Squalene/Phytoene_Synthase_Lik"/>
    <property type="match status" value="1"/>
</dbReference>
<dbReference type="CDD" id="cd00683">
    <property type="entry name" value="Trans_IPPS_HH"/>
    <property type="match status" value="1"/>
</dbReference>
<dbReference type="RefSeq" id="WP_152759357.1">
    <property type="nucleotide sequence ID" value="NZ_WHLY01000002.1"/>
</dbReference>
<dbReference type="Gene3D" id="1.10.600.10">
    <property type="entry name" value="Farnesyl Diphosphate Synthase"/>
    <property type="match status" value="1"/>
</dbReference>
<dbReference type="Pfam" id="PF00494">
    <property type="entry name" value="SQS_PSY"/>
    <property type="match status" value="1"/>
</dbReference>
<dbReference type="EMBL" id="WHLY01000002">
    <property type="protein sequence ID" value="MPR33740.1"/>
    <property type="molecule type" value="Genomic_DNA"/>
</dbReference>
<comment type="caution">
    <text evidence="2">The sequence shown here is derived from an EMBL/GenBank/DDBJ whole genome shotgun (WGS) entry which is preliminary data.</text>
</comment>
<dbReference type="InterPro" id="IPR019845">
    <property type="entry name" value="Squalene/phytoene_synthase_CS"/>
</dbReference>
<dbReference type="InterPro" id="IPR008949">
    <property type="entry name" value="Isoprenoid_synthase_dom_sf"/>
</dbReference>
<evidence type="ECO:0000313" key="2">
    <source>
        <dbReference type="EMBL" id="MPR33740.1"/>
    </source>
</evidence>
<dbReference type="InterPro" id="IPR002060">
    <property type="entry name" value="Squ/phyt_synthse"/>
</dbReference>
<proteinExistence type="predicted"/>
<dbReference type="InterPro" id="IPR044843">
    <property type="entry name" value="Trans_IPPS_bact-type"/>
</dbReference>
<dbReference type="PANTHER" id="PTHR31480">
    <property type="entry name" value="BIFUNCTIONAL LYCOPENE CYCLASE/PHYTOENE SYNTHASE"/>
    <property type="match status" value="1"/>
</dbReference>
<dbReference type="GO" id="GO:0051996">
    <property type="term" value="F:squalene synthase [NAD(P)H] activity"/>
    <property type="evidence" value="ECO:0007669"/>
    <property type="project" value="InterPro"/>
</dbReference>
<organism evidence="2 3">
    <name type="scientific">Salmonirosea aquatica</name>
    <dbReference type="NCBI Taxonomy" id="2654236"/>
    <lineage>
        <taxon>Bacteria</taxon>
        <taxon>Pseudomonadati</taxon>
        <taxon>Bacteroidota</taxon>
        <taxon>Cytophagia</taxon>
        <taxon>Cytophagales</taxon>
        <taxon>Spirosomataceae</taxon>
        <taxon>Salmonirosea</taxon>
    </lineage>
</organism>
<dbReference type="GO" id="GO:0004311">
    <property type="term" value="F:geranylgeranyl diphosphate synthase activity"/>
    <property type="evidence" value="ECO:0007669"/>
    <property type="project" value="InterPro"/>
</dbReference>